<dbReference type="Proteomes" id="UP001524570">
    <property type="component" value="Unassembled WGS sequence"/>
</dbReference>
<name>A0ABT1TWN5_9GAMM</name>
<feature type="chain" id="PRO_5045484572" description="Lipoprotein" evidence="1">
    <location>
        <begin position="26"/>
        <end position="131"/>
    </location>
</feature>
<keyword evidence="1" id="KW-0732">Signal</keyword>
<proteinExistence type="predicted"/>
<sequence>MFKLKKWITAPLIALLSAWALSANADPFHHHGGRHFGGHFRPGFSFYFGAPLYPRPFYPAYPYYPTYPYYPREIITVPVQPPVYIERERIQPQNSPLAEGYWYYCNDPAGYYPYVKECANGWQQVEPTPQN</sequence>
<keyword evidence="3" id="KW-1185">Reference proteome</keyword>
<dbReference type="EMBL" id="JANIBL010000061">
    <property type="protein sequence ID" value="MCQ8119181.1"/>
    <property type="molecule type" value="Genomic_DNA"/>
</dbReference>
<reference evidence="2 3" key="1">
    <citation type="submission" date="2022-07" db="EMBL/GenBank/DDBJ databases">
        <title>Methylomonas rivi sp. nov., Methylomonas rosea sp. nov., Methylomonas aureus sp. nov. and Methylomonas subterranea sp. nov., four novel methanotrophs isolated from a freshwater creek and the deep terrestrial subsurface.</title>
        <authorList>
            <person name="Abin C."/>
            <person name="Sankaranarayanan K."/>
            <person name="Garner C."/>
            <person name="Sindelar R."/>
            <person name="Kotary K."/>
            <person name="Garner R."/>
            <person name="Barclay S."/>
            <person name="Lawson P."/>
            <person name="Krumholz L."/>
        </authorList>
    </citation>
    <scope>NUCLEOTIDE SEQUENCE [LARGE SCALE GENOMIC DNA]</scope>
    <source>
        <strain evidence="2 3">WSC-7</strain>
    </source>
</reference>
<protein>
    <recommendedName>
        <fullName evidence="4">Lipoprotein</fullName>
    </recommendedName>
</protein>
<feature type="signal peptide" evidence="1">
    <location>
        <begin position="1"/>
        <end position="25"/>
    </location>
</feature>
<accession>A0ABT1TWN5</accession>
<evidence type="ECO:0000256" key="1">
    <source>
        <dbReference type="SAM" id="SignalP"/>
    </source>
</evidence>
<evidence type="ECO:0000313" key="2">
    <source>
        <dbReference type="EMBL" id="MCQ8119181.1"/>
    </source>
</evidence>
<gene>
    <name evidence="2" type="ORF">NP589_17240</name>
</gene>
<evidence type="ECO:0008006" key="4">
    <source>
        <dbReference type="Google" id="ProtNLM"/>
    </source>
</evidence>
<comment type="caution">
    <text evidence="2">The sequence shown here is derived from an EMBL/GenBank/DDBJ whole genome shotgun (WGS) entry which is preliminary data.</text>
</comment>
<organism evidence="2 3">
    <name type="scientific">Methylomonas rosea</name>
    <dbReference type="NCBI Taxonomy" id="2952227"/>
    <lineage>
        <taxon>Bacteria</taxon>
        <taxon>Pseudomonadati</taxon>
        <taxon>Pseudomonadota</taxon>
        <taxon>Gammaproteobacteria</taxon>
        <taxon>Methylococcales</taxon>
        <taxon>Methylococcaceae</taxon>
        <taxon>Methylomonas</taxon>
    </lineage>
</organism>
<dbReference type="RefSeq" id="WP_256608097.1">
    <property type="nucleotide sequence ID" value="NZ_JANIBL010000061.1"/>
</dbReference>
<evidence type="ECO:0000313" key="3">
    <source>
        <dbReference type="Proteomes" id="UP001524570"/>
    </source>
</evidence>